<gene>
    <name evidence="11" type="ORF">ILEXP_LOCUS5201</name>
</gene>
<keyword evidence="2 8" id="KW-0863">Zinc-finger</keyword>
<evidence type="ECO:0000256" key="6">
    <source>
        <dbReference type="ARBA" id="ARBA00023163"/>
    </source>
</evidence>
<keyword evidence="1" id="KW-0479">Metal-binding</keyword>
<keyword evidence="12" id="KW-1185">Reference proteome</keyword>
<evidence type="ECO:0000256" key="8">
    <source>
        <dbReference type="PROSITE-ProRule" id="PRU00071"/>
    </source>
</evidence>
<protein>
    <recommendedName>
        <fullName evidence="10">Dof-type domain-containing protein</fullName>
    </recommendedName>
</protein>
<keyword evidence="3" id="KW-0862">Zinc</keyword>
<dbReference type="EMBL" id="CAUOFW020000859">
    <property type="protein sequence ID" value="CAK9138117.1"/>
    <property type="molecule type" value="Genomic_DNA"/>
</dbReference>
<dbReference type="PANTHER" id="PTHR31089">
    <property type="entry name" value="CYCLIC DOF FACTOR 2"/>
    <property type="match status" value="1"/>
</dbReference>
<feature type="compositionally biased region" description="Polar residues" evidence="9">
    <location>
        <begin position="383"/>
        <end position="398"/>
    </location>
</feature>
<evidence type="ECO:0000256" key="9">
    <source>
        <dbReference type="SAM" id="MobiDB-lite"/>
    </source>
</evidence>
<evidence type="ECO:0000256" key="3">
    <source>
        <dbReference type="ARBA" id="ARBA00022833"/>
    </source>
</evidence>
<evidence type="ECO:0000256" key="1">
    <source>
        <dbReference type="ARBA" id="ARBA00022723"/>
    </source>
</evidence>
<feature type="compositionally biased region" description="Polar residues" evidence="9">
    <location>
        <begin position="124"/>
        <end position="143"/>
    </location>
</feature>
<evidence type="ECO:0000256" key="4">
    <source>
        <dbReference type="ARBA" id="ARBA00023015"/>
    </source>
</evidence>
<dbReference type="InterPro" id="IPR003851">
    <property type="entry name" value="Znf_Dof"/>
</dbReference>
<keyword evidence="4" id="KW-0805">Transcription regulation</keyword>
<sequence length="502" mass="54349">MKEVKDPEIKLFGKKIALPDNGKVLVISGNDPGGEFIDTSSDDSDRSLMIKANTCLEHKKVSRVGGQGKLEQVTEKDHLADGSNEPKPQDKALSPITDESTDPQMLSESDKNPKTPSIDEETAPLQSPKTENDQSDASNSQQKTLKKPDKILPCPRCNSMDTKFCYYNNYNINQPRHFCKSCQRYWTAGGTMRNVPVGAGRRKNKNPTSHCRHITISEALHGARIDAPNGIHHPAFKTNGTVLSFGSDSPLCESMTSVLNIAEKKIPNGTRNGLYILEPGITVPCKGGENGDDCSSKSSVMTSNSMAEEGTNRLQEPKMQTINGFPPQIPCLAGVPWPYPWSSGVPVPAICPSGFPMPFIPAPYWNCGVPGAWSIPWLSPTAPATNQKASSLGPNSVTLGKHSRDGDLLKASNPDVKESVEQKKSEGSILIPKTLRIDHPDEAAKSSIWATLGIKHDSASRGGFFKSFQQKADEKNHLGTNSLLLHANPAASSRSLSFQEAA</sequence>
<dbReference type="Pfam" id="PF02701">
    <property type="entry name" value="Zn_ribbon_Dof"/>
    <property type="match status" value="1"/>
</dbReference>
<organism evidence="11 12">
    <name type="scientific">Ilex paraguariensis</name>
    <name type="common">yerba mate</name>
    <dbReference type="NCBI Taxonomy" id="185542"/>
    <lineage>
        <taxon>Eukaryota</taxon>
        <taxon>Viridiplantae</taxon>
        <taxon>Streptophyta</taxon>
        <taxon>Embryophyta</taxon>
        <taxon>Tracheophyta</taxon>
        <taxon>Spermatophyta</taxon>
        <taxon>Magnoliopsida</taxon>
        <taxon>eudicotyledons</taxon>
        <taxon>Gunneridae</taxon>
        <taxon>Pentapetalae</taxon>
        <taxon>asterids</taxon>
        <taxon>campanulids</taxon>
        <taxon>Aquifoliales</taxon>
        <taxon>Aquifoliaceae</taxon>
        <taxon>Ilex</taxon>
    </lineage>
</organism>
<evidence type="ECO:0000256" key="7">
    <source>
        <dbReference type="ARBA" id="ARBA00023242"/>
    </source>
</evidence>
<dbReference type="GO" id="GO:0003677">
    <property type="term" value="F:DNA binding"/>
    <property type="evidence" value="ECO:0007669"/>
    <property type="project" value="UniProtKB-UniRule"/>
</dbReference>
<evidence type="ECO:0000313" key="12">
    <source>
        <dbReference type="Proteomes" id="UP001642360"/>
    </source>
</evidence>
<dbReference type="InterPro" id="IPR045174">
    <property type="entry name" value="Dof"/>
</dbReference>
<keyword evidence="7 8" id="KW-0539">Nucleus</keyword>
<evidence type="ECO:0000256" key="5">
    <source>
        <dbReference type="ARBA" id="ARBA00023125"/>
    </source>
</evidence>
<dbReference type="PANTHER" id="PTHR31089:SF1">
    <property type="entry name" value="CYCLIC DOF FACTOR 3"/>
    <property type="match status" value="1"/>
</dbReference>
<dbReference type="PROSITE" id="PS50884">
    <property type="entry name" value="ZF_DOF_2"/>
    <property type="match status" value="1"/>
</dbReference>
<keyword evidence="6" id="KW-0804">Transcription</keyword>
<keyword evidence="5 8" id="KW-0238">DNA-binding</keyword>
<dbReference type="GO" id="GO:0008270">
    <property type="term" value="F:zinc ion binding"/>
    <property type="evidence" value="ECO:0007669"/>
    <property type="project" value="UniProtKB-KW"/>
</dbReference>
<feature type="compositionally biased region" description="Basic and acidic residues" evidence="9">
    <location>
        <begin position="415"/>
        <end position="425"/>
    </location>
</feature>
<comment type="subcellular location">
    <subcellularLocation>
        <location evidence="8">Nucleus</location>
    </subcellularLocation>
</comment>
<feature type="region of interest" description="Disordered" evidence="9">
    <location>
        <begin position="383"/>
        <end position="425"/>
    </location>
</feature>
<dbReference type="GO" id="GO:0005634">
    <property type="term" value="C:nucleus"/>
    <property type="evidence" value="ECO:0007669"/>
    <property type="project" value="UniProtKB-SubCell"/>
</dbReference>
<comment type="caution">
    <text evidence="11">The sequence shown here is derived from an EMBL/GenBank/DDBJ whole genome shotgun (WGS) entry which is preliminary data.</text>
</comment>
<evidence type="ECO:0000313" key="11">
    <source>
        <dbReference type="EMBL" id="CAK9138117.1"/>
    </source>
</evidence>
<reference evidence="11 12" key="1">
    <citation type="submission" date="2024-02" db="EMBL/GenBank/DDBJ databases">
        <authorList>
            <person name="Vignale AGUSTIN F."/>
            <person name="Sosa J E."/>
            <person name="Modenutti C."/>
        </authorList>
    </citation>
    <scope>NUCLEOTIDE SEQUENCE [LARGE SCALE GENOMIC DNA]</scope>
</reference>
<name>A0ABC8R7U9_9AQUA</name>
<dbReference type="PROSITE" id="PS01361">
    <property type="entry name" value="ZF_DOF_1"/>
    <property type="match status" value="1"/>
</dbReference>
<evidence type="ECO:0000259" key="10">
    <source>
        <dbReference type="PROSITE" id="PS50884"/>
    </source>
</evidence>
<feature type="domain" description="Dof-type" evidence="10">
    <location>
        <begin position="152"/>
        <end position="206"/>
    </location>
</feature>
<dbReference type="Proteomes" id="UP001642360">
    <property type="component" value="Unassembled WGS sequence"/>
</dbReference>
<proteinExistence type="predicted"/>
<evidence type="ECO:0000256" key="2">
    <source>
        <dbReference type="ARBA" id="ARBA00022771"/>
    </source>
</evidence>
<feature type="region of interest" description="Disordered" evidence="9">
    <location>
        <begin position="58"/>
        <end position="152"/>
    </location>
</feature>
<dbReference type="AlphaFoldDB" id="A0ABC8R7U9"/>
<accession>A0ABC8R7U9</accession>